<name>A0A0D0DHB4_9AGAM</name>
<dbReference type="EMBL" id="KN825928">
    <property type="protein sequence ID" value="KIK80809.1"/>
    <property type="molecule type" value="Genomic_DNA"/>
</dbReference>
<dbReference type="HOGENOM" id="CLU_1735836_0_0_1"/>
<protein>
    <submittedName>
        <fullName evidence="1">Uncharacterized protein</fullName>
    </submittedName>
</protein>
<keyword evidence="2" id="KW-1185">Reference proteome</keyword>
<proteinExistence type="predicted"/>
<dbReference type="AlphaFoldDB" id="A0A0D0DHB4"/>
<dbReference type="Proteomes" id="UP000054538">
    <property type="component" value="Unassembled WGS sequence"/>
</dbReference>
<evidence type="ECO:0000313" key="1">
    <source>
        <dbReference type="EMBL" id="KIK80809.1"/>
    </source>
</evidence>
<gene>
    <name evidence="1" type="ORF">PAXRUDRAFT_157642</name>
</gene>
<reference evidence="2" key="2">
    <citation type="submission" date="2015-01" db="EMBL/GenBank/DDBJ databases">
        <title>Evolutionary Origins and Diversification of the Mycorrhizal Mutualists.</title>
        <authorList>
            <consortium name="DOE Joint Genome Institute"/>
            <consortium name="Mycorrhizal Genomics Consortium"/>
            <person name="Kohler A."/>
            <person name="Kuo A."/>
            <person name="Nagy L.G."/>
            <person name="Floudas D."/>
            <person name="Copeland A."/>
            <person name="Barry K.W."/>
            <person name="Cichocki N."/>
            <person name="Veneault-Fourrey C."/>
            <person name="LaButti K."/>
            <person name="Lindquist E.A."/>
            <person name="Lipzen A."/>
            <person name="Lundell T."/>
            <person name="Morin E."/>
            <person name="Murat C."/>
            <person name="Riley R."/>
            <person name="Ohm R."/>
            <person name="Sun H."/>
            <person name="Tunlid A."/>
            <person name="Henrissat B."/>
            <person name="Grigoriev I.V."/>
            <person name="Hibbett D.S."/>
            <person name="Martin F."/>
        </authorList>
    </citation>
    <scope>NUCLEOTIDE SEQUENCE [LARGE SCALE GENOMIC DNA]</scope>
    <source>
        <strain evidence="2">Ve08.2h10</strain>
    </source>
</reference>
<reference evidence="1 2" key="1">
    <citation type="submission" date="2014-04" db="EMBL/GenBank/DDBJ databases">
        <authorList>
            <consortium name="DOE Joint Genome Institute"/>
            <person name="Kuo A."/>
            <person name="Kohler A."/>
            <person name="Jargeat P."/>
            <person name="Nagy L.G."/>
            <person name="Floudas D."/>
            <person name="Copeland A."/>
            <person name="Barry K.W."/>
            <person name="Cichocki N."/>
            <person name="Veneault-Fourrey C."/>
            <person name="LaButti K."/>
            <person name="Lindquist E.A."/>
            <person name="Lipzen A."/>
            <person name="Lundell T."/>
            <person name="Morin E."/>
            <person name="Murat C."/>
            <person name="Sun H."/>
            <person name="Tunlid A."/>
            <person name="Henrissat B."/>
            <person name="Grigoriev I.V."/>
            <person name="Hibbett D.S."/>
            <person name="Martin F."/>
            <person name="Nordberg H.P."/>
            <person name="Cantor M.N."/>
            <person name="Hua S.X."/>
        </authorList>
    </citation>
    <scope>NUCLEOTIDE SEQUENCE [LARGE SCALE GENOMIC DNA]</scope>
    <source>
        <strain evidence="1 2">Ve08.2h10</strain>
    </source>
</reference>
<organism evidence="1 2">
    <name type="scientific">Paxillus rubicundulus Ve08.2h10</name>
    <dbReference type="NCBI Taxonomy" id="930991"/>
    <lineage>
        <taxon>Eukaryota</taxon>
        <taxon>Fungi</taxon>
        <taxon>Dikarya</taxon>
        <taxon>Basidiomycota</taxon>
        <taxon>Agaricomycotina</taxon>
        <taxon>Agaricomycetes</taxon>
        <taxon>Agaricomycetidae</taxon>
        <taxon>Boletales</taxon>
        <taxon>Paxilineae</taxon>
        <taxon>Paxillaceae</taxon>
        <taxon>Paxillus</taxon>
    </lineage>
</organism>
<dbReference type="InParanoid" id="A0A0D0DHB4"/>
<evidence type="ECO:0000313" key="2">
    <source>
        <dbReference type="Proteomes" id="UP000054538"/>
    </source>
</evidence>
<sequence>MLFSPTHSFQAIAPVHFQPHLAHFQSLLHVSRPTRAFSSLPPHSLVSGHCTCAFSAPFTCFRLLHPACSQSLPLIFGPSHSISAPLTCSGHTHALSVPPACFQPYSLVSKLCLYYVVTTVDFLIMHKVISDNA</sequence>
<accession>A0A0D0DHB4</accession>